<keyword evidence="5" id="KW-0819">tRNA processing</keyword>
<name>A0A1G5SGY9_9PROT</name>
<dbReference type="CDD" id="cd24032">
    <property type="entry name" value="ASKHA_NBD_TsaB"/>
    <property type="match status" value="1"/>
</dbReference>
<evidence type="ECO:0000259" key="7">
    <source>
        <dbReference type="Pfam" id="PF00814"/>
    </source>
</evidence>
<sequence>MNIIAIDTSTAYCSLALWQNGTISDQDTYVGQRHSELLLPMLQTLLDEAALSLSQIDGIAYGAGPGAFTGLRIACGVAQGLAFSHDIPVVGIITLEALAQQVNMPKVIAALDARMGELYFAAYTRIDQGWLTVHTPMLIDPASVPAVEGEEWVACGSGFDVYAAALADRYGNQLLKIVPDLHPRAREIAYLAVDKFLRGEGVAAEHALPVYLRDKVALKESERGR</sequence>
<dbReference type="AlphaFoldDB" id="A0A1G5SGY9"/>
<evidence type="ECO:0000256" key="5">
    <source>
        <dbReference type="ARBA" id="ARBA00022694"/>
    </source>
</evidence>
<evidence type="ECO:0000313" key="9">
    <source>
        <dbReference type="Proteomes" id="UP000198729"/>
    </source>
</evidence>
<gene>
    <name evidence="8" type="primary">tsaB</name>
    <name evidence="8" type="ORF">NSMM_520042</name>
</gene>
<dbReference type="InterPro" id="IPR022496">
    <property type="entry name" value="T6A_TsaB"/>
</dbReference>
<dbReference type="InterPro" id="IPR000905">
    <property type="entry name" value="Gcp-like_dom"/>
</dbReference>
<evidence type="ECO:0000256" key="3">
    <source>
        <dbReference type="ARBA" id="ARBA00019012"/>
    </source>
</evidence>
<dbReference type="OrthoDB" id="9809995at2"/>
<dbReference type="NCBIfam" id="TIGR03725">
    <property type="entry name" value="T6A_YeaZ"/>
    <property type="match status" value="1"/>
</dbReference>
<keyword evidence="9" id="KW-1185">Reference proteome</keyword>
<accession>A0A1G5SGY9</accession>
<dbReference type="PANTHER" id="PTHR11735:SF11">
    <property type="entry name" value="TRNA THREONYLCARBAMOYLADENOSINE BIOSYNTHESIS PROTEIN TSAB"/>
    <property type="match status" value="1"/>
</dbReference>
<dbReference type="GO" id="GO:0005829">
    <property type="term" value="C:cytosol"/>
    <property type="evidence" value="ECO:0007669"/>
    <property type="project" value="TreeGrafter"/>
</dbReference>
<organism evidence="8 9">
    <name type="scientific">Nitrosomonas mobilis</name>
    <dbReference type="NCBI Taxonomy" id="51642"/>
    <lineage>
        <taxon>Bacteria</taxon>
        <taxon>Pseudomonadati</taxon>
        <taxon>Pseudomonadota</taxon>
        <taxon>Betaproteobacteria</taxon>
        <taxon>Nitrosomonadales</taxon>
        <taxon>Nitrosomonadaceae</taxon>
        <taxon>Nitrosomonas</taxon>
    </lineage>
</organism>
<protein>
    <recommendedName>
        <fullName evidence="3">tRNA threonylcarbamoyladenosine biosynthesis protein TsaB</fullName>
    </recommendedName>
    <alternativeName>
        <fullName evidence="6">t(6)A37 threonylcarbamoyladenosine biosynthesis protein TsaB</fullName>
    </alternativeName>
</protein>
<evidence type="ECO:0000313" key="8">
    <source>
        <dbReference type="EMBL" id="SCZ86372.1"/>
    </source>
</evidence>
<feature type="domain" description="Gcp-like" evidence="7">
    <location>
        <begin position="31"/>
        <end position="217"/>
    </location>
</feature>
<dbReference type="RefSeq" id="WP_090287374.1">
    <property type="nucleotide sequence ID" value="NZ_FMWO01000061.1"/>
</dbReference>
<dbReference type="Proteomes" id="UP000198729">
    <property type="component" value="Unassembled WGS sequence"/>
</dbReference>
<evidence type="ECO:0000256" key="2">
    <source>
        <dbReference type="ARBA" id="ARBA00010493"/>
    </source>
</evidence>
<comment type="subcellular location">
    <subcellularLocation>
        <location evidence="1">Cytoplasm</location>
    </subcellularLocation>
</comment>
<comment type="similarity">
    <text evidence="2">Belongs to the KAE1 / TsaD family. TsaB subfamily.</text>
</comment>
<evidence type="ECO:0000256" key="1">
    <source>
        <dbReference type="ARBA" id="ARBA00004496"/>
    </source>
</evidence>
<dbReference type="GO" id="GO:0002949">
    <property type="term" value="P:tRNA threonylcarbamoyladenosine modification"/>
    <property type="evidence" value="ECO:0007669"/>
    <property type="project" value="InterPro"/>
</dbReference>
<dbReference type="Pfam" id="PF00814">
    <property type="entry name" value="TsaD"/>
    <property type="match status" value="1"/>
</dbReference>
<proteinExistence type="inferred from homology"/>
<dbReference type="InterPro" id="IPR043129">
    <property type="entry name" value="ATPase_NBD"/>
</dbReference>
<dbReference type="SUPFAM" id="SSF53067">
    <property type="entry name" value="Actin-like ATPase domain"/>
    <property type="match status" value="2"/>
</dbReference>
<dbReference type="FunFam" id="3.30.420.40:FF:000097">
    <property type="entry name" value="tRNA threonylcarbamoyladenosine biosynthesis protein TsaB"/>
    <property type="match status" value="1"/>
</dbReference>
<reference evidence="8 9" key="1">
    <citation type="submission" date="2016-10" db="EMBL/GenBank/DDBJ databases">
        <authorList>
            <person name="de Groot N.N."/>
        </authorList>
    </citation>
    <scope>NUCLEOTIDE SEQUENCE [LARGE SCALE GENOMIC DNA]</scope>
    <source>
        <strain evidence="8">1</strain>
    </source>
</reference>
<evidence type="ECO:0000256" key="6">
    <source>
        <dbReference type="ARBA" id="ARBA00032446"/>
    </source>
</evidence>
<dbReference type="EMBL" id="FMWO01000061">
    <property type="protein sequence ID" value="SCZ86372.1"/>
    <property type="molecule type" value="Genomic_DNA"/>
</dbReference>
<keyword evidence="4" id="KW-0963">Cytoplasm</keyword>
<evidence type="ECO:0000256" key="4">
    <source>
        <dbReference type="ARBA" id="ARBA00022490"/>
    </source>
</evidence>
<dbReference type="PANTHER" id="PTHR11735">
    <property type="entry name" value="TRNA N6-ADENOSINE THREONYLCARBAMOYLTRANSFERASE"/>
    <property type="match status" value="1"/>
</dbReference>
<dbReference type="STRING" id="51642.NSMM_520042"/>
<dbReference type="Gene3D" id="3.30.420.40">
    <property type="match status" value="2"/>
</dbReference>